<evidence type="ECO:0000313" key="8">
    <source>
        <dbReference type="Proteomes" id="UP000241473"/>
    </source>
</evidence>
<protein>
    <recommendedName>
        <fullName evidence="5">S-methyl-5'-thioadenosine phosphorylase</fullName>
        <ecNumber evidence="5">2.4.2.28</ecNumber>
    </recommendedName>
    <alternativeName>
        <fullName evidence="5">5'-methylthioadenosine phosphorylase</fullName>
        <shortName evidence="5">MTA phosphorylase</shortName>
        <shortName evidence="5">MTAP</shortName>
    </alternativeName>
</protein>
<feature type="site" description="Important for substrate specificity" evidence="5">
    <location>
        <position position="171"/>
    </location>
</feature>
<comment type="caution">
    <text evidence="7">The sequence shown here is derived from an EMBL/GenBank/DDBJ whole genome shotgun (WGS) entry which is preliminary data.</text>
</comment>
<evidence type="ECO:0000256" key="5">
    <source>
        <dbReference type="HAMAP-Rule" id="MF_01963"/>
    </source>
</evidence>
<keyword evidence="2 5" id="KW-0808">Transferase</keyword>
<feature type="binding site" evidence="5">
    <location>
        <position position="16"/>
    </location>
    <ligand>
        <name>phosphate</name>
        <dbReference type="ChEBI" id="CHEBI:43474"/>
    </ligand>
</feature>
<dbReference type="EC" id="2.4.2.28" evidence="5"/>
<dbReference type="Gene3D" id="3.40.50.1580">
    <property type="entry name" value="Nucleoside phosphorylase domain"/>
    <property type="match status" value="1"/>
</dbReference>
<evidence type="ECO:0000259" key="6">
    <source>
        <dbReference type="Pfam" id="PF01048"/>
    </source>
</evidence>
<evidence type="ECO:0000313" key="7">
    <source>
        <dbReference type="EMBL" id="PSN89372.1"/>
    </source>
</evidence>
<dbReference type="PANTHER" id="PTHR42679:SF3">
    <property type="entry name" value="S-METHYL-5'-THIOADENOSINE PHOSPHORYLASE"/>
    <property type="match status" value="1"/>
</dbReference>
<comment type="catalytic activity">
    <reaction evidence="5">
        <text>S-methyl-5'-thioadenosine + phosphate = 5-(methylsulfanyl)-alpha-D-ribose 1-phosphate + adenine</text>
        <dbReference type="Rhea" id="RHEA:11852"/>
        <dbReference type="ChEBI" id="CHEBI:16708"/>
        <dbReference type="ChEBI" id="CHEBI:17509"/>
        <dbReference type="ChEBI" id="CHEBI:43474"/>
        <dbReference type="ChEBI" id="CHEBI:58533"/>
        <dbReference type="EC" id="2.4.2.28"/>
    </reaction>
</comment>
<dbReference type="GO" id="GO:0017061">
    <property type="term" value="F:S-methyl-5-thioadenosine phosphorylase activity"/>
    <property type="evidence" value="ECO:0007669"/>
    <property type="project" value="UniProtKB-UniRule"/>
</dbReference>
<feature type="binding site" evidence="5">
    <location>
        <begin position="58"/>
        <end position="59"/>
    </location>
    <ligand>
        <name>phosphate</name>
        <dbReference type="ChEBI" id="CHEBI:43474"/>
    </ligand>
</feature>
<feature type="binding site" evidence="5">
    <location>
        <position position="189"/>
    </location>
    <ligand>
        <name>substrate</name>
    </ligand>
</feature>
<dbReference type="InterPro" id="IPR000845">
    <property type="entry name" value="Nucleoside_phosphorylase_d"/>
</dbReference>
<dbReference type="InterPro" id="IPR018099">
    <property type="entry name" value="Purine_phosphorylase-2_CS"/>
</dbReference>
<comment type="pathway">
    <text evidence="5">Amino-acid biosynthesis; L-methionine biosynthesis via salvage pathway; S-methyl-5-thio-alpha-D-ribose 1-phosphate from S-methyl-5'-thioadenosine (phosphorylase route): step 1/1.</text>
</comment>
<dbReference type="FunFam" id="3.40.50.1580:FF:000012">
    <property type="entry name" value="Probable 6-oxopurine nucleoside phosphorylase"/>
    <property type="match status" value="1"/>
</dbReference>
<feature type="binding site" evidence="5">
    <location>
        <begin position="213"/>
        <end position="215"/>
    </location>
    <ligand>
        <name>substrate</name>
    </ligand>
</feature>
<sequence>MNFVSEQAQIGIIGGSGFYDPSLLKNTREIRVHTPYGPPSDSIWVGELQDTKVAFIPRHGRNHTIPPHKINSRANIWALNSLGVTRIVAPSAVGSLKTEIEPGDIVFPDQFIDMTKQRVYTFYDGPRVVHISMADPFCKEERGVLAQSAKSLGIKHHETGTYLCIEGPRFSTRAESALWRLMNADVIGMTLVPEINLARELGMCYSTIALVTDYDVWAEHPVTAKQVVETQKRNIENAKRILYDALPKLKSRACDCKKALEEAFV</sequence>
<feature type="site" description="Important for substrate specificity" evidence="5">
    <location>
        <position position="224"/>
    </location>
</feature>
<evidence type="ECO:0000256" key="2">
    <source>
        <dbReference type="ARBA" id="ARBA00022679"/>
    </source>
</evidence>
<dbReference type="AlphaFoldDB" id="A0A2R6ASL2"/>
<comment type="subunit">
    <text evidence="4 5">Homohexamer. Dimer of a homotrimer.</text>
</comment>
<feature type="domain" description="Nucleoside phosphorylase" evidence="6">
    <location>
        <begin position="10"/>
        <end position="245"/>
    </location>
</feature>
<dbReference type="Proteomes" id="UP000241473">
    <property type="component" value="Unassembled WGS sequence"/>
</dbReference>
<dbReference type="InterPro" id="IPR035994">
    <property type="entry name" value="Nucleoside_phosphorylase_sf"/>
</dbReference>
<keyword evidence="1 5" id="KW-0328">Glycosyltransferase</keyword>
<dbReference type="NCBIfam" id="NF006334">
    <property type="entry name" value="PRK08564.1"/>
    <property type="match status" value="1"/>
</dbReference>
<evidence type="ECO:0000256" key="3">
    <source>
        <dbReference type="ARBA" id="ARBA00022726"/>
    </source>
</evidence>
<name>A0A2R6ASL2_9ARCH</name>
<dbReference type="NCBIfam" id="TIGR01694">
    <property type="entry name" value="MTAP"/>
    <property type="match status" value="1"/>
</dbReference>
<dbReference type="CDD" id="cd09010">
    <property type="entry name" value="MTAP_SsMTAPII_like_MTIP"/>
    <property type="match status" value="1"/>
</dbReference>
<proteinExistence type="inferred from homology"/>
<dbReference type="PROSITE" id="PS01240">
    <property type="entry name" value="PNP_MTAP_2"/>
    <property type="match status" value="1"/>
</dbReference>
<dbReference type="GO" id="GO:0019509">
    <property type="term" value="P:L-methionine salvage from methylthioadenosine"/>
    <property type="evidence" value="ECO:0007669"/>
    <property type="project" value="UniProtKB-UniRule"/>
</dbReference>
<dbReference type="HAMAP" id="MF_01963">
    <property type="entry name" value="MTAP"/>
    <property type="match status" value="1"/>
</dbReference>
<comment type="similarity">
    <text evidence="5">Belongs to the PNP/MTAP phosphorylase family. MTAP subfamily.</text>
</comment>
<keyword evidence="3 5" id="KW-0660">Purine salvage</keyword>
<feature type="binding site" evidence="5">
    <location>
        <position position="190"/>
    </location>
    <ligand>
        <name>phosphate</name>
        <dbReference type="ChEBI" id="CHEBI:43474"/>
    </ligand>
</feature>
<reference evidence="7 8" key="1">
    <citation type="submission" date="2017-04" db="EMBL/GenBank/DDBJ databases">
        <title>Novel microbial lineages endemic to geothermal iron-oxide mats fill important gaps in the evolutionary history of Archaea.</title>
        <authorList>
            <person name="Jay Z.J."/>
            <person name="Beam J.P."/>
            <person name="Dlakic M."/>
            <person name="Rusch D.B."/>
            <person name="Kozubal M.A."/>
            <person name="Inskeep W.P."/>
        </authorList>
    </citation>
    <scope>NUCLEOTIDE SEQUENCE [LARGE SCALE GENOMIC DNA]</scope>
    <source>
        <strain evidence="7">OSP_C</strain>
    </source>
</reference>
<organism evidence="7 8">
    <name type="scientific">Candidatus Marsarchaeota G1 archaeon OSP_C</name>
    <dbReference type="NCBI Taxonomy" id="1978154"/>
    <lineage>
        <taxon>Archaea</taxon>
        <taxon>Candidatus Marsarchaeota</taxon>
        <taxon>Candidatus Marsarchaeota group 1</taxon>
    </lineage>
</organism>
<dbReference type="Pfam" id="PF01048">
    <property type="entry name" value="PNP_UDP_1"/>
    <property type="match status" value="1"/>
</dbReference>
<evidence type="ECO:0000256" key="1">
    <source>
        <dbReference type="ARBA" id="ARBA00022676"/>
    </source>
</evidence>
<accession>A0A2R6ASL2</accession>
<evidence type="ECO:0000256" key="4">
    <source>
        <dbReference type="ARBA" id="ARBA00063054"/>
    </source>
</evidence>
<gene>
    <name evidence="5" type="primary">mtnP</name>
    <name evidence="7" type="ORF">B9Q00_01800</name>
</gene>
<comment type="function">
    <text evidence="5">Catalyzes the reversible phosphorylation of S-methyl-5'-thioadenosine (MTA) to adenine and 5-methylthioribose-1-phosphate. Involved in the breakdown of MTA, a major by-product of polyamine biosynthesis. Responsible for the first step in the methionine salvage pathway after MTA has been generated from S-adenosylmethionine. Has broad substrate specificity with 6-aminopurine nucleosides as preferred substrates.</text>
</comment>
<dbReference type="PANTHER" id="PTHR42679">
    <property type="entry name" value="S-METHYL-5'-THIOADENOSINE PHOSPHORYLASE"/>
    <property type="match status" value="1"/>
</dbReference>
<dbReference type="InterPro" id="IPR010044">
    <property type="entry name" value="MTAP"/>
</dbReference>
<dbReference type="SUPFAM" id="SSF53167">
    <property type="entry name" value="Purine and uridine phosphorylases"/>
    <property type="match status" value="1"/>
</dbReference>
<dbReference type="EMBL" id="NEXB01000004">
    <property type="protein sequence ID" value="PSN89372.1"/>
    <property type="molecule type" value="Genomic_DNA"/>
</dbReference>
<dbReference type="UniPathway" id="UPA00904">
    <property type="reaction ID" value="UER00873"/>
</dbReference>
<feature type="binding site" evidence="5">
    <location>
        <begin position="91"/>
        <end position="92"/>
    </location>
    <ligand>
        <name>phosphate</name>
        <dbReference type="ChEBI" id="CHEBI:43474"/>
    </ligand>
</feature>
<dbReference type="GO" id="GO:0006166">
    <property type="term" value="P:purine ribonucleoside salvage"/>
    <property type="evidence" value="ECO:0007669"/>
    <property type="project" value="UniProtKB-KW"/>
</dbReference>
<dbReference type="GO" id="GO:0005829">
    <property type="term" value="C:cytosol"/>
    <property type="evidence" value="ECO:0007669"/>
    <property type="project" value="TreeGrafter"/>
</dbReference>